<evidence type="ECO:0000259" key="3">
    <source>
        <dbReference type="Pfam" id="PF00171"/>
    </source>
</evidence>
<keyword evidence="1" id="KW-0560">Oxidoreductase</keyword>
<evidence type="ECO:0000256" key="2">
    <source>
        <dbReference type="ARBA" id="ARBA00023027"/>
    </source>
</evidence>
<keyword evidence="2" id="KW-0520">NAD</keyword>
<dbReference type="NCBIfam" id="NF011927">
    <property type="entry name" value="PRK15398.1"/>
    <property type="match status" value="1"/>
</dbReference>
<dbReference type="Proteomes" id="UP000824264">
    <property type="component" value="Unassembled WGS sequence"/>
</dbReference>
<proteinExistence type="predicted"/>
<accession>A0A9D1R0V3</accession>
<dbReference type="InterPro" id="IPR012408">
    <property type="entry name" value="Acetald_propionald_DH-rel"/>
</dbReference>
<dbReference type="Pfam" id="PF00171">
    <property type="entry name" value="Aldedh"/>
    <property type="match status" value="1"/>
</dbReference>
<dbReference type="PANTHER" id="PTHR11699">
    <property type="entry name" value="ALDEHYDE DEHYDROGENASE-RELATED"/>
    <property type="match status" value="1"/>
</dbReference>
<feature type="domain" description="Aldehyde dehydrogenase" evidence="3">
    <location>
        <begin position="47"/>
        <end position="303"/>
    </location>
</feature>
<dbReference type="Gene3D" id="3.40.605.10">
    <property type="entry name" value="Aldehyde Dehydrogenase, Chain A, domain 1"/>
    <property type="match status" value="1"/>
</dbReference>
<dbReference type="Gene3D" id="3.40.309.10">
    <property type="entry name" value="Aldehyde Dehydrogenase, Chain A, domain 2"/>
    <property type="match status" value="1"/>
</dbReference>
<dbReference type="InterPro" id="IPR016163">
    <property type="entry name" value="Ald_DH_C"/>
</dbReference>
<gene>
    <name evidence="4" type="ORF">H9874_07025</name>
</gene>
<organism evidence="4 5">
    <name type="scientific">Candidatus Bilophila faecipullorum</name>
    <dbReference type="NCBI Taxonomy" id="2838482"/>
    <lineage>
        <taxon>Bacteria</taxon>
        <taxon>Pseudomonadati</taxon>
        <taxon>Thermodesulfobacteriota</taxon>
        <taxon>Desulfovibrionia</taxon>
        <taxon>Desulfovibrionales</taxon>
        <taxon>Desulfovibrionaceae</taxon>
        <taxon>Bilophila</taxon>
    </lineage>
</organism>
<reference evidence="4" key="2">
    <citation type="submission" date="2021-04" db="EMBL/GenBank/DDBJ databases">
        <authorList>
            <person name="Gilroy R."/>
        </authorList>
    </citation>
    <scope>NUCLEOTIDE SEQUENCE</scope>
    <source>
        <strain evidence="4">ChiSxjej5B17-1746</strain>
    </source>
</reference>
<dbReference type="CDD" id="cd07121">
    <property type="entry name" value="ALDH_EutE"/>
    <property type="match status" value="1"/>
</dbReference>
<evidence type="ECO:0000313" key="4">
    <source>
        <dbReference type="EMBL" id="HIW78880.1"/>
    </source>
</evidence>
<dbReference type="PIRSF" id="PIRSF036410">
    <property type="entry name" value="EutE_PduP"/>
    <property type="match status" value="1"/>
</dbReference>
<dbReference type="GO" id="GO:0008774">
    <property type="term" value="F:acetaldehyde dehydrogenase (acetylating) activity"/>
    <property type="evidence" value="ECO:0007669"/>
    <property type="project" value="InterPro"/>
</dbReference>
<dbReference type="InterPro" id="IPR015590">
    <property type="entry name" value="Aldehyde_DH_dom"/>
</dbReference>
<dbReference type="AlphaFoldDB" id="A0A9D1R0V3"/>
<reference evidence="4" key="1">
    <citation type="journal article" date="2021" name="PeerJ">
        <title>Extensive microbial diversity within the chicken gut microbiome revealed by metagenomics and culture.</title>
        <authorList>
            <person name="Gilroy R."/>
            <person name="Ravi A."/>
            <person name="Getino M."/>
            <person name="Pursley I."/>
            <person name="Horton D.L."/>
            <person name="Alikhan N.F."/>
            <person name="Baker D."/>
            <person name="Gharbi K."/>
            <person name="Hall N."/>
            <person name="Watson M."/>
            <person name="Adriaenssens E.M."/>
            <person name="Foster-Nyarko E."/>
            <person name="Jarju S."/>
            <person name="Secka A."/>
            <person name="Antonio M."/>
            <person name="Oren A."/>
            <person name="Chaudhuri R.R."/>
            <person name="La Ragione R."/>
            <person name="Hildebrand F."/>
            <person name="Pallen M.J."/>
        </authorList>
    </citation>
    <scope>NUCLEOTIDE SEQUENCE</scope>
    <source>
        <strain evidence="4">ChiSxjej5B17-1746</strain>
    </source>
</reference>
<dbReference type="InterPro" id="IPR016162">
    <property type="entry name" value="Ald_DH_N"/>
</dbReference>
<protein>
    <submittedName>
        <fullName evidence="4">Aldehyde dehydrogenase EutE</fullName>
    </submittedName>
</protein>
<dbReference type="PROSITE" id="PS51257">
    <property type="entry name" value="PROKAR_LIPOPROTEIN"/>
    <property type="match status" value="1"/>
</dbReference>
<evidence type="ECO:0000313" key="5">
    <source>
        <dbReference type="Proteomes" id="UP000824264"/>
    </source>
</evidence>
<name>A0A9D1R0V3_9BACT</name>
<sequence>MDVRQQDVERIVVEVLKKMMSDQPSAAATTMVSACGCDSGDFGLFDQLEDAVKAAEAAQKKIATVAVRDKIIAVIRKAGLENAKAFSEMAHNETGMGRVSDKIAKNILVCERTPGTECLSPMAISGDMGLTLIENAPWGVIASVTPSTNPTATVINNAISMIAGGNAVVFAPHPNAKRSSQTAIQVLNKAIIEATGIANLLVAVKEPTIEVAQQLFSHPRIKLLVVTGGEGVVAQARKVATMRLIAAGAGNPPVVVDETANIARAARSIYDGASFDNNIICADEKEIIAVDSIADQLKAEMKAIGAVEISLEQADAVARVVLRDYPQVAGGKKPSPNPKWVGRDAAVIARAAGIDVPDSCRLLIIDVKRDIDHVFARTEQLMPVVPLLRAKDVDEAIEWALILERGLSHTAGIHSRNIDNMDKMARAMNTSLFVKNGPHLAALGAGGEGWTTMTISTPTGEGVTCARSFVRLRRCCVVDNFRIV</sequence>
<evidence type="ECO:0000256" key="1">
    <source>
        <dbReference type="ARBA" id="ARBA00023002"/>
    </source>
</evidence>
<dbReference type="InterPro" id="IPR016161">
    <property type="entry name" value="Ald_DH/histidinol_DH"/>
</dbReference>
<dbReference type="SUPFAM" id="SSF53720">
    <property type="entry name" value="ALDH-like"/>
    <property type="match status" value="1"/>
</dbReference>
<dbReference type="EMBL" id="DXGI01000265">
    <property type="protein sequence ID" value="HIW78880.1"/>
    <property type="molecule type" value="Genomic_DNA"/>
</dbReference>
<comment type="caution">
    <text evidence="4">The sequence shown here is derived from an EMBL/GenBank/DDBJ whole genome shotgun (WGS) entry which is preliminary data.</text>
</comment>